<gene>
    <name evidence="1" type="ORF">UPYG_G00175300</name>
</gene>
<evidence type="ECO:0000313" key="2">
    <source>
        <dbReference type="Proteomes" id="UP001557470"/>
    </source>
</evidence>
<proteinExistence type="predicted"/>
<dbReference type="EMBL" id="JAGEUA010000005">
    <property type="protein sequence ID" value="KAL0978794.1"/>
    <property type="molecule type" value="Genomic_DNA"/>
</dbReference>
<keyword evidence="2" id="KW-1185">Reference proteome</keyword>
<reference evidence="1 2" key="1">
    <citation type="submission" date="2024-06" db="EMBL/GenBank/DDBJ databases">
        <authorList>
            <person name="Pan Q."/>
            <person name="Wen M."/>
            <person name="Jouanno E."/>
            <person name="Zahm M."/>
            <person name="Klopp C."/>
            <person name="Cabau C."/>
            <person name="Louis A."/>
            <person name="Berthelot C."/>
            <person name="Parey E."/>
            <person name="Roest Crollius H."/>
            <person name="Montfort J."/>
            <person name="Robinson-Rechavi M."/>
            <person name="Bouchez O."/>
            <person name="Lampietro C."/>
            <person name="Lopez Roques C."/>
            <person name="Donnadieu C."/>
            <person name="Postlethwait J."/>
            <person name="Bobe J."/>
            <person name="Verreycken H."/>
            <person name="Guiguen Y."/>
        </authorList>
    </citation>
    <scope>NUCLEOTIDE SEQUENCE [LARGE SCALE GENOMIC DNA]</scope>
    <source>
        <strain evidence="1">Up_M1</strain>
        <tissue evidence="1">Testis</tissue>
    </source>
</reference>
<sequence length="70" mass="7893">MCKSCSTWAIHCVLYIGKPNTSIYRGRAALHWVSQQGLIDSSRPNHQLSEALGRAKRIEKTTVHRENISS</sequence>
<accession>A0ABD0WPM7</accession>
<dbReference type="Proteomes" id="UP001557470">
    <property type="component" value="Unassembled WGS sequence"/>
</dbReference>
<dbReference type="AlphaFoldDB" id="A0ABD0WPM7"/>
<comment type="caution">
    <text evidence="1">The sequence shown here is derived from an EMBL/GenBank/DDBJ whole genome shotgun (WGS) entry which is preliminary data.</text>
</comment>
<evidence type="ECO:0000313" key="1">
    <source>
        <dbReference type="EMBL" id="KAL0978794.1"/>
    </source>
</evidence>
<organism evidence="1 2">
    <name type="scientific">Umbra pygmaea</name>
    <name type="common">Eastern mudminnow</name>
    <dbReference type="NCBI Taxonomy" id="75934"/>
    <lineage>
        <taxon>Eukaryota</taxon>
        <taxon>Metazoa</taxon>
        <taxon>Chordata</taxon>
        <taxon>Craniata</taxon>
        <taxon>Vertebrata</taxon>
        <taxon>Euteleostomi</taxon>
        <taxon>Actinopterygii</taxon>
        <taxon>Neopterygii</taxon>
        <taxon>Teleostei</taxon>
        <taxon>Protacanthopterygii</taxon>
        <taxon>Esociformes</taxon>
        <taxon>Umbridae</taxon>
        <taxon>Umbra</taxon>
    </lineage>
</organism>
<protein>
    <submittedName>
        <fullName evidence="1">Uncharacterized protein</fullName>
    </submittedName>
</protein>
<name>A0ABD0WPM7_UMBPY</name>